<feature type="compositionally biased region" description="Pro residues" evidence="1">
    <location>
        <begin position="75"/>
        <end position="84"/>
    </location>
</feature>
<proteinExistence type="predicted"/>
<feature type="compositionally biased region" description="Polar residues" evidence="1">
    <location>
        <begin position="15"/>
        <end position="29"/>
    </location>
</feature>
<evidence type="ECO:0000256" key="1">
    <source>
        <dbReference type="SAM" id="MobiDB-lite"/>
    </source>
</evidence>
<name>A0A9P8L1N7_9PEZI</name>
<dbReference type="EMBL" id="JAGHQM010004099">
    <property type="protein sequence ID" value="KAH0537602.1"/>
    <property type="molecule type" value="Genomic_DNA"/>
</dbReference>
<feature type="compositionally biased region" description="Polar residues" evidence="1">
    <location>
        <begin position="106"/>
        <end position="119"/>
    </location>
</feature>
<protein>
    <submittedName>
        <fullName evidence="2">Uncharacterized protein</fullName>
    </submittedName>
</protein>
<feature type="non-terminal residue" evidence="2">
    <location>
        <position position="197"/>
    </location>
</feature>
<organism evidence="2 3">
    <name type="scientific">Trichoglossum hirsutum</name>
    <dbReference type="NCBI Taxonomy" id="265104"/>
    <lineage>
        <taxon>Eukaryota</taxon>
        <taxon>Fungi</taxon>
        <taxon>Dikarya</taxon>
        <taxon>Ascomycota</taxon>
        <taxon>Pezizomycotina</taxon>
        <taxon>Geoglossomycetes</taxon>
        <taxon>Geoglossales</taxon>
        <taxon>Geoglossaceae</taxon>
        <taxon>Trichoglossum</taxon>
    </lineage>
</organism>
<reference evidence="2" key="1">
    <citation type="submission" date="2021-03" db="EMBL/GenBank/DDBJ databases">
        <title>Comparative genomics and phylogenomic investigation of the class Geoglossomycetes provide insights into ecological specialization and systematics.</title>
        <authorList>
            <person name="Melie T."/>
            <person name="Pirro S."/>
            <person name="Miller A.N."/>
            <person name="Quandt A."/>
        </authorList>
    </citation>
    <scope>NUCLEOTIDE SEQUENCE</scope>
    <source>
        <strain evidence="2">CAQ_001_2017</strain>
    </source>
</reference>
<feature type="compositionally biased region" description="Low complexity" evidence="1">
    <location>
        <begin position="30"/>
        <end position="40"/>
    </location>
</feature>
<gene>
    <name evidence="2" type="ORF">GP486_008821</name>
</gene>
<feature type="compositionally biased region" description="Polar residues" evidence="1">
    <location>
        <begin position="52"/>
        <end position="71"/>
    </location>
</feature>
<sequence>MTSLSQQPSNPPQALGSTNATQNATSAHNPSSSIGGPSSSHTAAVPAATGRSFATATKTQHAKSSSVSPVNGKNPIPPAVPAMVPPTIVNSNNVVNGAGRGDHSRNPSAVNSTASQSGWMPNGGPPSRNNIQFGSINAGGSPAENHTIPPHQHTPSLSAALPTNPRVTSPQTSPSPIPQPAASGGRPPSGLQGQGNT</sequence>
<feature type="region of interest" description="Disordered" evidence="1">
    <location>
        <begin position="1"/>
        <end position="197"/>
    </location>
</feature>
<keyword evidence="3" id="KW-1185">Reference proteome</keyword>
<accession>A0A9P8L1N7</accession>
<dbReference type="AlphaFoldDB" id="A0A9P8L1N7"/>
<evidence type="ECO:0000313" key="2">
    <source>
        <dbReference type="EMBL" id="KAH0537602.1"/>
    </source>
</evidence>
<comment type="caution">
    <text evidence="2">The sequence shown here is derived from an EMBL/GenBank/DDBJ whole genome shotgun (WGS) entry which is preliminary data.</text>
</comment>
<dbReference type="Proteomes" id="UP000750711">
    <property type="component" value="Unassembled WGS sequence"/>
</dbReference>
<evidence type="ECO:0000313" key="3">
    <source>
        <dbReference type="Proteomes" id="UP000750711"/>
    </source>
</evidence>